<sequence>MVHGILQFTPSIAFRYVSSMRELTYLLPRVIFVSKEAQALPRALPIGRERQAINLVFLGAFRTR</sequence>
<gene>
    <name evidence="1" type="ORF">HAX54_008234</name>
</gene>
<reference evidence="1 2" key="1">
    <citation type="journal article" date="2021" name="BMC Genomics">
        <title>Datura genome reveals duplications of psychoactive alkaloid biosynthetic genes and high mutation rate following tissue culture.</title>
        <authorList>
            <person name="Rajewski A."/>
            <person name="Carter-House D."/>
            <person name="Stajich J."/>
            <person name="Litt A."/>
        </authorList>
    </citation>
    <scope>NUCLEOTIDE SEQUENCE [LARGE SCALE GENOMIC DNA]</scope>
    <source>
        <strain evidence="1">AR-01</strain>
    </source>
</reference>
<organism evidence="1 2">
    <name type="scientific">Datura stramonium</name>
    <name type="common">Jimsonweed</name>
    <name type="synonym">Common thornapple</name>
    <dbReference type="NCBI Taxonomy" id="4076"/>
    <lineage>
        <taxon>Eukaryota</taxon>
        <taxon>Viridiplantae</taxon>
        <taxon>Streptophyta</taxon>
        <taxon>Embryophyta</taxon>
        <taxon>Tracheophyta</taxon>
        <taxon>Spermatophyta</taxon>
        <taxon>Magnoliopsida</taxon>
        <taxon>eudicotyledons</taxon>
        <taxon>Gunneridae</taxon>
        <taxon>Pentapetalae</taxon>
        <taxon>asterids</taxon>
        <taxon>lamiids</taxon>
        <taxon>Solanales</taxon>
        <taxon>Solanaceae</taxon>
        <taxon>Solanoideae</taxon>
        <taxon>Datureae</taxon>
        <taxon>Datura</taxon>
    </lineage>
</organism>
<dbReference type="EMBL" id="JACEIK010014247">
    <property type="protein sequence ID" value="MCE3216814.1"/>
    <property type="molecule type" value="Genomic_DNA"/>
</dbReference>
<feature type="non-terminal residue" evidence="1">
    <location>
        <position position="64"/>
    </location>
</feature>
<evidence type="ECO:0000313" key="1">
    <source>
        <dbReference type="EMBL" id="MCE3216814.1"/>
    </source>
</evidence>
<accession>A0ABS8WV22</accession>
<evidence type="ECO:0000313" key="2">
    <source>
        <dbReference type="Proteomes" id="UP000823775"/>
    </source>
</evidence>
<protein>
    <submittedName>
        <fullName evidence="1">Uncharacterized protein</fullName>
    </submittedName>
</protein>
<name>A0ABS8WV22_DATST</name>
<dbReference type="Proteomes" id="UP000823775">
    <property type="component" value="Unassembled WGS sequence"/>
</dbReference>
<comment type="caution">
    <text evidence="1">The sequence shown here is derived from an EMBL/GenBank/DDBJ whole genome shotgun (WGS) entry which is preliminary data.</text>
</comment>
<keyword evidence="2" id="KW-1185">Reference proteome</keyword>
<proteinExistence type="predicted"/>